<evidence type="ECO:0000313" key="2">
    <source>
        <dbReference type="EMBL" id="CEL03107.1"/>
    </source>
</evidence>
<dbReference type="PANTHER" id="PTHR47843:SF3">
    <property type="entry name" value="BTB DOMAIN-CONTAINING PROTEIN"/>
    <property type="match status" value="1"/>
</dbReference>
<dbReference type="STRING" id="454130.A0A0U5FUW1"/>
<sequence>MPPKDLGKATLAGGMLNLTVGPSDTPFDVHLELLCDCSPYFNDRLADRFHNPLTEELRFPNDDPGAFADFILWAYTGTLDISVNNDSGNGNGNCSSKDGNSSGAEPDLILHLFRVWTLAARFLVPQLRQLAMSRCEVEMNVDPERLASCSAVRFAYMESTRPPPPTTTTSTSMATSTLRKFVIGVWAQGAGRRTLSDLTHELPGEFVRDVNNAVTSGRKDTPRFDRDRTPTQKDLGIKEPARMAAPQVLAHRPRMGHPTRRRTTVHILLACMH</sequence>
<proteinExistence type="predicted"/>
<feature type="domain" description="BTB" evidence="1">
    <location>
        <begin position="14"/>
        <end position="83"/>
    </location>
</feature>
<dbReference type="OrthoDB" id="1022638at2759"/>
<dbReference type="PANTHER" id="PTHR47843">
    <property type="entry name" value="BTB DOMAIN-CONTAINING PROTEIN-RELATED"/>
    <property type="match status" value="1"/>
</dbReference>
<evidence type="ECO:0000259" key="1">
    <source>
        <dbReference type="PROSITE" id="PS50097"/>
    </source>
</evidence>
<dbReference type="Pfam" id="PF00651">
    <property type="entry name" value="BTB"/>
    <property type="match status" value="1"/>
</dbReference>
<reference evidence="3" key="1">
    <citation type="journal article" date="2016" name="Genome Announc.">
        <title>Draft genome sequences of fungus Aspergillus calidoustus.</title>
        <authorList>
            <person name="Horn F."/>
            <person name="Linde J."/>
            <person name="Mattern D.J."/>
            <person name="Walther G."/>
            <person name="Guthke R."/>
            <person name="Scherlach K."/>
            <person name="Martin K."/>
            <person name="Brakhage A.A."/>
            <person name="Petzke L."/>
            <person name="Valiante V."/>
        </authorList>
    </citation>
    <scope>NUCLEOTIDE SEQUENCE [LARGE SCALE GENOMIC DNA]</scope>
    <source>
        <strain evidence="3">SF006504</strain>
    </source>
</reference>
<organism evidence="2 3">
    <name type="scientific">Aspergillus calidoustus</name>
    <dbReference type="NCBI Taxonomy" id="454130"/>
    <lineage>
        <taxon>Eukaryota</taxon>
        <taxon>Fungi</taxon>
        <taxon>Dikarya</taxon>
        <taxon>Ascomycota</taxon>
        <taxon>Pezizomycotina</taxon>
        <taxon>Eurotiomycetes</taxon>
        <taxon>Eurotiomycetidae</taxon>
        <taxon>Eurotiales</taxon>
        <taxon>Aspergillaceae</taxon>
        <taxon>Aspergillus</taxon>
        <taxon>Aspergillus subgen. Nidulantes</taxon>
    </lineage>
</organism>
<accession>A0A0U5FUW1</accession>
<dbReference type="EMBL" id="CDMC01000003">
    <property type="protein sequence ID" value="CEL03107.1"/>
    <property type="molecule type" value="Genomic_DNA"/>
</dbReference>
<dbReference type="SUPFAM" id="SSF54695">
    <property type="entry name" value="POZ domain"/>
    <property type="match status" value="1"/>
</dbReference>
<dbReference type="AlphaFoldDB" id="A0A0U5FUW1"/>
<dbReference type="InterPro" id="IPR000210">
    <property type="entry name" value="BTB/POZ_dom"/>
</dbReference>
<keyword evidence="3" id="KW-1185">Reference proteome</keyword>
<dbReference type="Gene3D" id="3.30.710.10">
    <property type="entry name" value="Potassium Channel Kv1.1, Chain A"/>
    <property type="match status" value="1"/>
</dbReference>
<dbReference type="PROSITE" id="PS50097">
    <property type="entry name" value="BTB"/>
    <property type="match status" value="1"/>
</dbReference>
<evidence type="ECO:0000313" key="3">
    <source>
        <dbReference type="Proteomes" id="UP000054771"/>
    </source>
</evidence>
<protein>
    <recommendedName>
        <fullName evidence="1">BTB domain-containing protein</fullName>
    </recommendedName>
</protein>
<dbReference type="Proteomes" id="UP000054771">
    <property type="component" value="Unassembled WGS sequence"/>
</dbReference>
<gene>
    <name evidence="2" type="ORF">ASPCAL04264</name>
</gene>
<dbReference type="CDD" id="cd18186">
    <property type="entry name" value="BTB_POZ_ZBTB_KLHL-like"/>
    <property type="match status" value="1"/>
</dbReference>
<dbReference type="InterPro" id="IPR011333">
    <property type="entry name" value="SKP1/BTB/POZ_sf"/>
</dbReference>
<name>A0A0U5FUW1_ASPCI</name>
<dbReference type="SMART" id="SM00225">
    <property type="entry name" value="BTB"/>
    <property type="match status" value="1"/>
</dbReference>